<dbReference type="SUPFAM" id="SSF103473">
    <property type="entry name" value="MFS general substrate transporter"/>
    <property type="match status" value="1"/>
</dbReference>
<dbReference type="CDD" id="cd17477">
    <property type="entry name" value="MFS_YcaD_like"/>
    <property type="match status" value="1"/>
</dbReference>
<dbReference type="InterPro" id="IPR011701">
    <property type="entry name" value="MFS"/>
</dbReference>
<proteinExistence type="predicted"/>
<dbReference type="InterPro" id="IPR020846">
    <property type="entry name" value="MFS_dom"/>
</dbReference>
<evidence type="ECO:0000256" key="5">
    <source>
        <dbReference type="ARBA" id="ARBA00022989"/>
    </source>
</evidence>
<name>A0A6G5QN86_CAMRE</name>
<dbReference type="InterPro" id="IPR036259">
    <property type="entry name" value="MFS_trans_sf"/>
</dbReference>
<dbReference type="PROSITE" id="PS00216">
    <property type="entry name" value="SUGAR_TRANSPORT_1"/>
    <property type="match status" value="1"/>
</dbReference>
<reference evidence="7 8" key="1">
    <citation type="submission" date="2016-07" db="EMBL/GenBank/DDBJ databases">
        <title>Comparative genomics of the Campylobacter concisus group.</title>
        <authorList>
            <person name="Miller W.G."/>
            <person name="Yee E."/>
            <person name="Chapman M.H."/>
            <person name="Huynh S."/>
            <person name="Bono J.L."/>
            <person name="On S.L.W."/>
            <person name="StLeger J."/>
            <person name="Foster G."/>
            <person name="Parker C.T."/>
        </authorList>
    </citation>
    <scope>NUCLEOTIDE SEQUENCE [LARGE SCALE GENOMIC DNA]</scope>
    <source>
        <strain evidence="7 8">ATCC 33238</strain>
    </source>
</reference>
<protein>
    <submittedName>
        <fullName evidence="7">Major facilitator superfamily transporter, possible sugar permease</fullName>
    </submittedName>
</protein>
<dbReference type="GO" id="GO:0022857">
    <property type="term" value="F:transmembrane transporter activity"/>
    <property type="evidence" value="ECO:0007669"/>
    <property type="project" value="InterPro"/>
</dbReference>
<dbReference type="Proteomes" id="UP000502377">
    <property type="component" value="Chromosome"/>
</dbReference>
<keyword evidence="3" id="KW-1003">Cell membrane</keyword>
<dbReference type="PROSITE" id="PS50850">
    <property type="entry name" value="MFS"/>
    <property type="match status" value="1"/>
</dbReference>
<dbReference type="InterPro" id="IPR005829">
    <property type="entry name" value="Sugar_transporter_CS"/>
</dbReference>
<dbReference type="GO" id="GO:0005886">
    <property type="term" value="C:plasma membrane"/>
    <property type="evidence" value="ECO:0007669"/>
    <property type="project" value="UniProtKB-SubCell"/>
</dbReference>
<evidence type="ECO:0000313" key="7">
    <source>
        <dbReference type="EMBL" id="QCD47178.1"/>
    </source>
</evidence>
<evidence type="ECO:0000256" key="6">
    <source>
        <dbReference type="ARBA" id="ARBA00023136"/>
    </source>
</evidence>
<dbReference type="RefSeq" id="WP_004318913.1">
    <property type="nucleotide sequence ID" value="NZ_CAURIV010000009.1"/>
</dbReference>
<dbReference type="Pfam" id="PF07690">
    <property type="entry name" value="MFS_1"/>
    <property type="match status" value="1"/>
</dbReference>
<dbReference type="AlphaFoldDB" id="A0A6G5QN86"/>
<evidence type="ECO:0000256" key="2">
    <source>
        <dbReference type="ARBA" id="ARBA00022448"/>
    </source>
</evidence>
<gene>
    <name evidence="7" type="ORF">CRECT_1542</name>
</gene>
<keyword evidence="6" id="KW-0472">Membrane</keyword>
<dbReference type="PANTHER" id="PTHR23521">
    <property type="entry name" value="TRANSPORTER MFS SUPERFAMILY"/>
    <property type="match status" value="1"/>
</dbReference>
<keyword evidence="4" id="KW-0812">Transmembrane</keyword>
<dbReference type="KEGG" id="crx:CRECT_1542"/>
<dbReference type="PANTHER" id="PTHR23521:SF2">
    <property type="entry name" value="TRANSPORTER MFS SUPERFAMILY"/>
    <property type="match status" value="1"/>
</dbReference>
<evidence type="ECO:0000256" key="3">
    <source>
        <dbReference type="ARBA" id="ARBA00022475"/>
    </source>
</evidence>
<keyword evidence="2" id="KW-0813">Transport</keyword>
<dbReference type="InterPro" id="IPR047200">
    <property type="entry name" value="MFS_YcaD-like"/>
</dbReference>
<dbReference type="EMBL" id="CP012543">
    <property type="protein sequence ID" value="QCD47178.1"/>
    <property type="molecule type" value="Genomic_DNA"/>
</dbReference>
<evidence type="ECO:0000256" key="1">
    <source>
        <dbReference type="ARBA" id="ARBA00004651"/>
    </source>
</evidence>
<keyword evidence="5" id="KW-1133">Transmembrane helix</keyword>
<evidence type="ECO:0000313" key="8">
    <source>
        <dbReference type="Proteomes" id="UP000502377"/>
    </source>
</evidence>
<evidence type="ECO:0000256" key="4">
    <source>
        <dbReference type="ARBA" id="ARBA00022692"/>
    </source>
</evidence>
<dbReference type="Gene3D" id="1.20.1250.20">
    <property type="entry name" value="MFS general substrate transporter like domains"/>
    <property type="match status" value="2"/>
</dbReference>
<organism evidence="7 8">
    <name type="scientific">Campylobacter rectus</name>
    <name type="common">Wolinella recta</name>
    <dbReference type="NCBI Taxonomy" id="203"/>
    <lineage>
        <taxon>Bacteria</taxon>
        <taxon>Pseudomonadati</taxon>
        <taxon>Campylobacterota</taxon>
        <taxon>Epsilonproteobacteria</taxon>
        <taxon>Campylobacterales</taxon>
        <taxon>Campylobacteraceae</taxon>
        <taxon>Campylobacter</taxon>
    </lineage>
</organism>
<accession>A0A6G5QN86</accession>
<comment type="subcellular location">
    <subcellularLocation>
        <location evidence="1">Cell membrane</location>
        <topology evidence="1">Multi-pass membrane protein</topology>
    </subcellularLocation>
</comment>
<sequence>MKISSAMTIKSMFALFIGMSFLFVGNGLIISSAGVELKKMGADEVQTGFVIATFFIGAMLSTIFSHKIVSKVGHIRSFGIFASLFGIAAMFHDLSANLYLWAFLRGCLGFCYYSILMIIESWLNARARNEVRSRVLAFYEITFYVCFGLGILVLSLNLSTSHVFLLSAAFILFSSIPLNLIRIKEPPIPEKKSVSIPKVFTLVPLALITSIVAGILVNGFFTMASVYVLLQGYGAKEVSFFMTVAMMGGFIAHSLIGGFSDKFGRRPVIMCCAGVSLCAATVFLILKPSIYAQYVLSFFLGSGVFCLYALALARANDVLKHKNQGVEVGRAILFSYSIGSLFSSVIMGASMKIWGFDGFMWVYVALLIFLIAFCFTQKTVPAQSRTDFEHSPGTMANN</sequence>